<dbReference type="PROSITE" id="PS50930">
    <property type="entry name" value="HTH_LYTTR"/>
    <property type="match status" value="1"/>
</dbReference>
<dbReference type="GO" id="GO:0003677">
    <property type="term" value="F:DNA binding"/>
    <property type="evidence" value="ECO:0007669"/>
    <property type="project" value="InterPro"/>
</dbReference>
<dbReference type="InterPro" id="IPR001789">
    <property type="entry name" value="Sig_transdc_resp-reg_receiver"/>
</dbReference>
<sequence length="240" mass="27578">MAENLNCMVIDDEPLALSLLSDYISKMPNLTLVRAVSNPLAAISYLKIEEIDLIFLDMQMPELNGIDFLNLLQKKCMVIVTTAYSEYALDGYKYQVIDYLLKPITMARFIVAIEKAVERSKMNKALADATLSSGTINHIFIKTENRIIRIDLSDIYYFEGARDYVVIHTETETILTLQSMKSIQQSLPADQFIRVHKSYIIAFDKIRFIERGRISIKEKLIPVSETYKDNFFKRIGRDGI</sequence>
<evidence type="ECO:0000313" key="5">
    <source>
        <dbReference type="Proteomes" id="UP000295499"/>
    </source>
</evidence>
<dbReference type="SMART" id="SM00448">
    <property type="entry name" value="REC"/>
    <property type="match status" value="1"/>
</dbReference>
<comment type="caution">
    <text evidence="4">The sequence shown here is derived from an EMBL/GenBank/DDBJ whole genome shotgun (WGS) entry which is preliminary data.</text>
</comment>
<dbReference type="Pfam" id="PF00072">
    <property type="entry name" value="Response_reg"/>
    <property type="match status" value="1"/>
</dbReference>
<dbReference type="SMART" id="SM00850">
    <property type="entry name" value="LytTR"/>
    <property type="match status" value="1"/>
</dbReference>
<evidence type="ECO:0000259" key="2">
    <source>
        <dbReference type="PROSITE" id="PS50110"/>
    </source>
</evidence>
<dbReference type="Pfam" id="PF04397">
    <property type="entry name" value="LytTR"/>
    <property type="match status" value="1"/>
</dbReference>
<dbReference type="InterPro" id="IPR046947">
    <property type="entry name" value="LytR-like"/>
</dbReference>
<dbReference type="PANTHER" id="PTHR37299:SF1">
    <property type="entry name" value="STAGE 0 SPORULATION PROTEIN A HOMOLOG"/>
    <property type="match status" value="1"/>
</dbReference>
<dbReference type="AlphaFoldDB" id="A0A4R6IHQ6"/>
<feature type="modified residue" description="4-aspartylphosphate" evidence="1">
    <location>
        <position position="57"/>
    </location>
</feature>
<dbReference type="PROSITE" id="PS50110">
    <property type="entry name" value="RESPONSE_REGULATORY"/>
    <property type="match status" value="1"/>
</dbReference>
<dbReference type="Gene3D" id="2.40.50.1020">
    <property type="entry name" value="LytTr DNA-binding domain"/>
    <property type="match status" value="1"/>
</dbReference>
<dbReference type="InterPro" id="IPR011006">
    <property type="entry name" value="CheY-like_superfamily"/>
</dbReference>
<feature type="domain" description="HTH LytTR-type" evidence="3">
    <location>
        <begin position="139"/>
        <end position="211"/>
    </location>
</feature>
<evidence type="ECO:0000259" key="3">
    <source>
        <dbReference type="PROSITE" id="PS50930"/>
    </source>
</evidence>
<dbReference type="SUPFAM" id="SSF52172">
    <property type="entry name" value="CheY-like"/>
    <property type="match status" value="1"/>
</dbReference>
<dbReference type="RefSeq" id="WP_133557758.1">
    <property type="nucleotide sequence ID" value="NZ_SNWM01000004.1"/>
</dbReference>
<keyword evidence="5" id="KW-1185">Reference proteome</keyword>
<proteinExistence type="predicted"/>
<name>A0A4R6IHQ6_9SPHI</name>
<reference evidence="4 5" key="1">
    <citation type="submission" date="2019-03" db="EMBL/GenBank/DDBJ databases">
        <title>Genomic Encyclopedia of Archaeal and Bacterial Type Strains, Phase II (KMG-II): from individual species to whole genera.</title>
        <authorList>
            <person name="Goeker M."/>
        </authorList>
    </citation>
    <scope>NUCLEOTIDE SEQUENCE [LARGE SCALE GENOMIC DNA]</scope>
    <source>
        <strain evidence="4 5">DSM 19034</strain>
    </source>
</reference>
<dbReference type="Gene3D" id="3.40.50.2300">
    <property type="match status" value="1"/>
</dbReference>
<dbReference type="GO" id="GO:0000156">
    <property type="term" value="F:phosphorelay response regulator activity"/>
    <property type="evidence" value="ECO:0007669"/>
    <property type="project" value="InterPro"/>
</dbReference>
<dbReference type="EMBL" id="SNWM01000004">
    <property type="protein sequence ID" value="TDO20895.1"/>
    <property type="molecule type" value="Genomic_DNA"/>
</dbReference>
<organism evidence="4 5">
    <name type="scientific">Pedobacter duraquae</name>
    <dbReference type="NCBI Taxonomy" id="425511"/>
    <lineage>
        <taxon>Bacteria</taxon>
        <taxon>Pseudomonadati</taxon>
        <taxon>Bacteroidota</taxon>
        <taxon>Sphingobacteriia</taxon>
        <taxon>Sphingobacteriales</taxon>
        <taxon>Sphingobacteriaceae</taxon>
        <taxon>Pedobacter</taxon>
    </lineage>
</organism>
<evidence type="ECO:0000256" key="1">
    <source>
        <dbReference type="PROSITE-ProRule" id="PRU00169"/>
    </source>
</evidence>
<dbReference type="PANTHER" id="PTHR37299">
    <property type="entry name" value="TRANSCRIPTIONAL REGULATOR-RELATED"/>
    <property type="match status" value="1"/>
</dbReference>
<dbReference type="Proteomes" id="UP000295499">
    <property type="component" value="Unassembled WGS sequence"/>
</dbReference>
<accession>A0A4R6IHQ6</accession>
<protein>
    <submittedName>
        <fullName evidence="4">LytTR family two component transcriptional regulator</fullName>
    </submittedName>
</protein>
<evidence type="ECO:0000313" key="4">
    <source>
        <dbReference type="EMBL" id="TDO20895.1"/>
    </source>
</evidence>
<keyword evidence="1" id="KW-0597">Phosphoprotein</keyword>
<feature type="domain" description="Response regulatory" evidence="2">
    <location>
        <begin position="6"/>
        <end position="117"/>
    </location>
</feature>
<dbReference type="InterPro" id="IPR007492">
    <property type="entry name" value="LytTR_DNA-bd_dom"/>
</dbReference>
<dbReference type="OrthoDB" id="9787344at2"/>
<gene>
    <name evidence="4" type="ORF">CLV32_3530</name>
</gene>